<name>A0AAW3A0U4_9TRYP</name>
<evidence type="ECO:0000313" key="2">
    <source>
        <dbReference type="EMBL" id="KAL0496883.1"/>
    </source>
</evidence>
<keyword evidence="3" id="KW-1185">Reference proteome</keyword>
<accession>A0AAW3A0U4</accession>
<gene>
    <name evidence="2" type="ORF">Q4I31_006720</name>
</gene>
<evidence type="ECO:0000256" key="1">
    <source>
        <dbReference type="SAM" id="MobiDB-lite"/>
    </source>
</evidence>
<evidence type="ECO:0000313" key="3">
    <source>
        <dbReference type="Proteomes" id="UP001500131"/>
    </source>
</evidence>
<organism evidence="2 3">
    <name type="scientific">Leishmania lindenbergi</name>
    <dbReference type="NCBI Taxonomy" id="651832"/>
    <lineage>
        <taxon>Eukaryota</taxon>
        <taxon>Discoba</taxon>
        <taxon>Euglenozoa</taxon>
        <taxon>Kinetoplastea</taxon>
        <taxon>Metakinetoplastina</taxon>
        <taxon>Trypanosomatida</taxon>
        <taxon>Trypanosomatidae</taxon>
        <taxon>Leishmaniinae</taxon>
        <taxon>Leishmania</taxon>
    </lineage>
</organism>
<sequence>MNPTVPNSTEWGPVQCNFYHHTRANTSDLFVSHRTTDTVGQMLVSLIKGDQLTSAPSKQPPVFGNTVHKAPSATTGKAERGTEMPHQAALEADYSCVDMEGKWKDTSKLASSVPRSAEAQEASVPTPLSPLALVSRTETTAAEDAEGSHSQKALLPSSLPISVVDVSSSDSAACPSPLPTRVPQYDSLAPMSPSQGELASLRCWQWTVPRHTVDSSFVRRQLTLLAYRRVVALLNPHTLACGSYISMFSSGAEYSRLTQCFRAVAVAKKDVVSSWVSLAHCAALCILLPRTMDEKVQLTMALTGNAVPRDIAAEAGNQGHIEFRRSGSKSSSGPTGPDVFARVSEAVRGVYVHRIAENAFELGVVMHGGHQDPRLLCLLQCLSHWCQVSIEHRSVVLPICASLRSVSLRLWWMPQHSRVTPGSLLPPIKALVEEDRRIVLTAKSGDVAERDDSSWRTPPGTLSAGLEEDTYPLFPSYDDVALFLARPVASQLHGTNVLPLPHSFREYIMDREWSDTSKAAGYRAAGPDDATEPRNVSGCAHRPFSPASGVKKLVRLSNGVVQATLVFAETRVSTVGEHLLAAEMQPKAAYRPFVPTLCANVAPFLVVGPEEA</sequence>
<dbReference type="AlphaFoldDB" id="A0AAW3A0U4"/>
<proteinExistence type="predicted"/>
<reference evidence="2 3" key="1">
    <citation type="submission" date="2024-02" db="EMBL/GenBank/DDBJ databases">
        <title>FIRST GENOME SEQUENCES OF Leishmania (Viannia) shawi, Leishmania (Viannia) lindenbergi AND Leishmania (Viannia) utingensis.</title>
        <authorList>
            <person name="Resadore F."/>
            <person name="Custodio M.G.F."/>
            <person name="Boite M.C."/>
            <person name="Cupolillo E."/>
            <person name="Ferreira G.E.M."/>
        </authorList>
    </citation>
    <scope>NUCLEOTIDE SEQUENCE [LARGE SCALE GENOMIC DNA]</scope>
    <source>
        <strain evidence="2 3">MHOM/BR/1966/M15733</strain>
    </source>
</reference>
<dbReference type="Proteomes" id="UP001500131">
    <property type="component" value="Unassembled WGS sequence"/>
</dbReference>
<feature type="region of interest" description="Disordered" evidence="1">
    <location>
        <begin position="54"/>
        <end position="82"/>
    </location>
</feature>
<protein>
    <submittedName>
        <fullName evidence="2">Uncharacterized protein</fullName>
    </submittedName>
</protein>
<dbReference type="EMBL" id="JBAMZK010000034">
    <property type="protein sequence ID" value="KAL0496883.1"/>
    <property type="molecule type" value="Genomic_DNA"/>
</dbReference>
<comment type="caution">
    <text evidence="2">The sequence shown here is derived from an EMBL/GenBank/DDBJ whole genome shotgun (WGS) entry which is preliminary data.</text>
</comment>